<comment type="similarity">
    <text evidence="2">Belongs to the ABC transporter superfamily.</text>
</comment>
<keyword evidence="5" id="KW-0547">Nucleotide-binding</keyword>
<keyword evidence="4" id="KW-1003">Cell membrane</keyword>
<dbReference type="InterPro" id="IPR013563">
    <property type="entry name" value="Oligopep_ABC_C"/>
</dbReference>
<name>A0A2S5KJM5_9PROT</name>
<dbReference type="Proteomes" id="UP000238196">
    <property type="component" value="Unassembled WGS sequence"/>
</dbReference>
<dbReference type="InterPro" id="IPR027417">
    <property type="entry name" value="P-loop_NTPase"/>
</dbReference>
<dbReference type="InterPro" id="IPR050388">
    <property type="entry name" value="ABC_Ni/Peptide_Import"/>
</dbReference>
<dbReference type="GO" id="GO:0005524">
    <property type="term" value="F:ATP binding"/>
    <property type="evidence" value="ECO:0007669"/>
    <property type="project" value="UniProtKB-KW"/>
</dbReference>
<dbReference type="NCBIfam" id="TIGR01727">
    <property type="entry name" value="oligo_HPY"/>
    <property type="match status" value="1"/>
</dbReference>
<dbReference type="PANTHER" id="PTHR43297">
    <property type="entry name" value="OLIGOPEPTIDE TRANSPORT ATP-BINDING PROTEIN APPD"/>
    <property type="match status" value="1"/>
</dbReference>
<evidence type="ECO:0000256" key="7">
    <source>
        <dbReference type="ARBA" id="ARBA00023136"/>
    </source>
</evidence>
<keyword evidence="7" id="KW-0472">Membrane</keyword>
<dbReference type="OrthoDB" id="9784450at2"/>
<dbReference type="InterPro" id="IPR017871">
    <property type="entry name" value="ABC_transporter-like_CS"/>
</dbReference>
<evidence type="ECO:0000256" key="2">
    <source>
        <dbReference type="ARBA" id="ARBA00005417"/>
    </source>
</evidence>
<evidence type="ECO:0000259" key="8">
    <source>
        <dbReference type="PROSITE" id="PS50893"/>
    </source>
</evidence>
<dbReference type="SUPFAM" id="SSF52540">
    <property type="entry name" value="P-loop containing nucleoside triphosphate hydrolases"/>
    <property type="match status" value="1"/>
</dbReference>
<dbReference type="GO" id="GO:0016887">
    <property type="term" value="F:ATP hydrolysis activity"/>
    <property type="evidence" value="ECO:0007669"/>
    <property type="project" value="InterPro"/>
</dbReference>
<evidence type="ECO:0000256" key="1">
    <source>
        <dbReference type="ARBA" id="ARBA00004417"/>
    </source>
</evidence>
<dbReference type="SMART" id="SM00382">
    <property type="entry name" value="AAA"/>
    <property type="match status" value="1"/>
</dbReference>
<dbReference type="GO" id="GO:0005886">
    <property type="term" value="C:plasma membrane"/>
    <property type="evidence" value="ECO:0007669"/>
    <property type="project" value="UniProtKB-SubCell"/>
</dbReference>
<dbReference type="CDD" id="cd03257">
    <property type="entry name" value="ABC_NikE_OppD_transporters"/>
    <property type="match status" value="1"/>
</dbReference>
<evidence type="ECO:0000313" key="10">
    <source>
        <dbReference type="Proteomes" id="UP000238196"/>
    </source>
</evidence>
<dbReference type="PANTHER" id="PTHR43297:SF2">
    <property type="entry name" value="DIPEPTIDE TRANSPORT ATP-BINDING PROTEIN DPPD"/>
    <property type="match status" value="1"/>
</dbReference>
<comment type="subcellular location">
    <subcellularLocation>
        <location evidence="1">Cell inner membrane</location>
        <topology evidence="1">Peripheral membrane protein</topology>
    </subcellularLocation>
</comment>
<dbReference type="EMBL" id="PRLP01000138">
    <property type="protein sequence ID" value="PPC74709.1"/>
    <property type="molecule type" value="Genomic_DNA"/>
</dbReference>
<proteinExistence type="inferred from homology"/>
<keyword evidence="3" id="KW-0813">Transport</keyword>
<evidence type="ECO:0000256" key="3">
    <source>
        <dbReference type="ARBA" id="ARBA00022448"/>
    </source>
</evidence>
<evidence type="ECO:0000256" key="4">
    <source>
        <dbReference type="ARBA" id="ARBA00022475"/>
    </source>
</evidence>
<dbReference type="GO" id="GO:0015833">
    <property type="term" value="P:peptide transport"/>
    <property type="evidence" value="ECO:0007669"/>
    <property type="project" value="InterPro"/>
</dbReference>
<dbReference type="PROSITE" id="PS50893">
    <property type="entry name" value="ABC_TRANSPORTER_2"/>
    <property type="match status" value="1"/>
</dbReference>
<dbReference type="InterPro" id="IPR003439">
    <property type="entry name" value="ABC_transporter-like_ATP-bd"/>
</dbReference>
<organism evidence="9 10">
    <name type="scientific">Proteobacteria bacterium 228</name>
    <dbReference type="NCBI Taxonomy" id="2083153"/>
    <lineage>
        <taxon>Bacteria</taxon>
        <taxon>Pseudomonadati</taxon>
        <taxon>Pseudomonadota</taxon>
    </lineage>
</organism>
<evidence type="ECO:0000313" key="9">
    <source>
        <dbReference type="EMBL" id="PPC74709.1"/>
    </source>
</evidence>
<gene>
    <name evidence="9" type="ORF">C4K68_24405</name>
</gene>
<dbReference type="FunFam" id="3.40.50.300:FF:000016">
    <property type="entry name" value="Oligopeptide ABC transporter ATP-binding component"/>
    <property type="match status" value="1"/>
</dbReference>
<evidence type="ECO:0000256" key="5">
    <source>
        <dbReference type="ARBA" id="ARBA00022741"/>
    </source>
</evidence>
<dbReference type="GO" id="GO:0055085">
    <property type="term" value="P:transmembrane transport"/>
    <property type="evidence" value="ECO:0007669"/>
    <property type="project" value="UniProtKB-ARBA"/>
</dbReference>
<dbReference type="Pfam" id="PF08352">
    <property type="entry name" value="oligo_HPY"/>
    <property type="match status" value="1"/>
</dbReference>
<accession>A0A2S5KJM5</accession>
<dbReference type="InterPro" id="IPR003593">
    <property type="entry name" value="AAA+_ATPase"/>
</dbReference>
<dbReference type="AlphaFoldDB" id="A0A2S5KJM5"/>
<sequence length="327" mass="35148">MTSETTLQVRDLEVRFRSQGGYAHVVKGVSFDVARGEAFAIVGESGSGKSTTALALMGLLGKNAEVRGSVSLSGTELLTLSPLARRKLLGDRIALISQDALSSLNPSTTVGFQIAETLMVHKGMSRKAAYARTVELLNEVGIPAASERVEHYPHQFSGGMRQRALIAMGLALEPDLLIADEPTTALDATIKAQILELFATLRKRHGMSVLLITHDMGAVARLADRMLIMYAGRAAEIGDVEEVFTTPAHPYTKALLSSIPSLRAPGARLEAIPGTPPMPDEKISGCPFHPRCNSVMPICNRELPEQTALTDRHLTTCFISQGNLAHD</sequence>
<keyword evidence="6 9" id="KW-0067">ATP-binding</keyword>
<feature type="domain" description="ABC transporter" evidence="8">
    <location>
        <begin position="9"/>
        <end position="256"/>
    </location>
</feature>
<protein>
    <submittedName>
        <fullName evidence="9">Methionine ABC transporter ATP-binding protein</fullName>
    </submittedName>
</protein>
<reference evidence="9 10" key="1">
    <citation type="submission" date="2018-02" db="EMBL/GenBank/DDBJ databases">
        <title>novel marine gammaproteobacteria from coastal saline agro ecosystem.</title>
        <authorList>
            <person name="Krishnan R."/>
            <person name="Ramesh Kumar N."/>
        </authorList>
    </citation>
    <scope>NUCLEOTIDE SEQUENCE [LARGE SCALE GENOMIC DNA]</scope>
    <source>
        <strain evidence="9 10">228</strain>
    </source>
</reference>
<dbReference type="Gene3D" id="3.40.50.300">
    <property type="entry name" value="P-loop containing nucleotide triphosphate hydrolases"/>
    <property type="match status" value="1"/>
</dbReference>
<dbReference type="PROSITE" id="PS00211">
    <property type="entry name" value="ABC_TRANSPORTER_1"/>
    <property type="match status" value="1"/>
</dbReference>
<comment type="caution">
    <text evidence="9">The sequence shown here is derived from an EMBL/GenBank/DDBJ whole genome shotgun (WGS) entry which is preliminary data.</text>
</comment>
<dbReference type="Pfam" id="PF00005">
    <property type="entry name" value="ABC_tran"/>
    <property type="match status" value="1"/>
</dbReference>
<evidence type="ECO:0000256" key="6">
    <source>
        <dbReference type="ARBA" id="ARBA00022840"/>
    </source>
</evidence>